<feature type="transmembrane region" description="Helical" evidence="2">
    <location>
        <begin position="339"/>
        <end position="358"/>
    </location>
</feature>
<feature type="region of interest" description="Disordered" evidence="1">
    <location>
        <begin position="306"/>
        <end position="337"/>
    </location>
</feature>
<feature type="compositionally biased region" description="Low complexity" evidence="1">
    <location>
        <begin position="323"/>
        <end position="337"/>
    </location>
</feature>
<evidence type="ECO:0008006" key="5">
    <source>
        <dbReference type="Google" id="ProtNLM"/>
    </source>
</evidence>
<evidence type="ECO:0000256" key="2">
    <source>
        <dbReference type="SAM" id="Phobius"/>
    </source>
</evidence>
<dbReference type="Proteomes" id="UP001611075">
    <property type="component" value="Unassembled WGS sequence"/>
</dbReference>
<keyword evidence="2" id="KW-0472">Membrane</keyword>
<proteinExistence type="predicted"/>
<evidence type="ECO:0000313" key="3">
    <source>
        <dbReference type="EMBL" id="MFI0793424.1"/>
    </source>
</evidence>
<dbReference type="InterPro" id="IPR011042">
    <property type="entry name" value="6-blade_b-propeller_TolB-like"/>
</dbReference>
<gene>
    <name evidence="3" type="ORF">ACH4OY_12100</name>
</gene>
<dbReference type="EMBL" id="JBIRPU010000006">
    <property type="protein sequence ID" value="MFI0793424.1"/>
    <property type="molecule type" value="Genomic_DNA"/>
</dbReference>
<comment type="caution">
    <text evidence="3">The sequence shown here is derived from an EMBL/GenBank/DDBJ whole genome shotgun (WGS) entry which is preliminary data.</text>
</comment>
<dbReference type="RefSeq" id="WP_396678840.1">
    <property type="nucleotide sequence ID" value="NZ_JBIRPU010000006.1"/>
</dbReference>
<organism evidence="3 4">
    <name type="scientific">Micromonospora rubida</name>
    <dbReference type="NCBI Taxonomy" id="2697657"/>
    <lineage>
        <taxon>Bacteria</taxon>
        <taxon>Bacillati</taxon>
        <taxon>Actinomycetota</taxon>
        <taxon>Actinomycetes</taxon>
        <taxon>Micromonosporales</taxon>
        <taxon>Micromonosporaceae</taxon>
        <taxon>Micromonospora</taxon>
    </lineage>
</organism>
<dbReference type="Gene3D" id="2.120.10.30">
    <property type="entry name" value="TolB, C-terminal domain"/>
    <property type="match status" value="1"/>
</dbReference>
<name>A0ABW7SIC5_9ACTN</name>
<keyword evidence="2" id="KW-0812">Transmembrane</keyword>
<accession>A0ABW7SIC5</accession>
<dbReference type="SUPFAM" id="SSF63829">
    <property type="entry name" value="Calcium-dependent phosphotriesterase"/>
    <property type="match status" value="1"/>
</dbReference>
<keyword evidence="4" id="KW-1185">Reference proteome</keyword>
<protein>
    <recommendedName>
        <fullName evidence="5">Esterase-like activity of phytase family protein</fullName>
    </recommendedName>
</protein>
<keyword evidence="2" id="KW-1133">Transmembrane helix</keyword>
<evidence type="ECO:0000256" key="1">
    <source>
        <dbReference type="SAM" id="MobiDB-lite"/>
    </source>
</evidence>
<evidence type="ECO:0000313" key="4">
    <source>
        <dbReference type="Proteomes" id="UP001611075"/>
    </source>
</evidence>
<sequence length="366" mass="37806">MDIRLRGPARRRATAGATLAAVIIVGVAPGAAAGPPTVLSPSAGTPVCQVRDGRLNEISGMAATGDGFVMVNDSADEETRRRIFFLDADCAVVRTVRYPSRPRDTEDLGVGADGTVWVADVGDNDRSRRTVALWRLRPGGKRPVLYRLAYPDGPHDAEALLVAGDGRPLIVAKQGGGAGLYRPAAALRPGATVPLARVGQVRLPSTRTRNPFFFVGRGVVTGGATAPDGRRVVLRTYADAFEFDVAGGDLVAALTTGTPRIVPLPDEPQGESVTYSRDGRSLLTVSETADQPPGTRPTILRYALAPAPASARPRTDPAPPALPGADAPGRADRGGPTSAVVGAAAAALALLALVLAMARGTGRAGR</sequence>
<reference evidence="3 4" key="1">
    <citation type="submission" date="2024-10" db="EMBL/GenBank/DDBJ databases">
        <title>The Natural Products Discovery Center: Release of the First 8490 Sequenced Strains for Exploring Actinobacteria Biosynthetic Diversity.</title>
        <authorList>
            <person name="Kalkreuter E."/>
            <person name="Kautsar S.A."/>
            <person name="Yang D."/>
            <person name="Bader C.D."/>
            <person name="Teijaro C.N."/>
            <person name="Fluegel L."/>
            <person name="Davis C.M."/>
            <person name="Simpson J.R."/>
            <person name="Lauterbach L."/>
            <person name="Steele A.D."/>
            <person name="Gui C."/>
            <person name="Meng S."/>
            <person name="Li G."/>
            <person name="Viehrig K."/>
            <person name="Ye F."/>
            <person name="Su P."/>
            <person name="Kiefer A.F."/>
            <person name="Nichols A."/>
            <person name="Cepeda A.J."/>
            <person name="Yan W."/>
            <person name="Fan B."/>
            <person name="Jiang Y."/>
            <person name="Adhikari A."/>
            <person name="Zheng C.-J."/>
            <person name="Schuster L."/>
            <person name="Cowan T.M."/>
            <person name="Smanski M.J."/>
            <person name="Chevrette M.G."/>
            <person name="De Carvalho L.P.S."/>
            <person name="Shen B."/>
        </authorList>
    </citation>
    <scope>NUCLEOTIDE SEQUENCE [LARGE SCALE GENOMIC DNA]</scope>
    <source>
        <strain evidence="3 4">NPDC021253</strain>
    </source>
</reference>